<gene>
    <name evidence="2" type="ORF">ANN_04098</name>
</gene>
<sequence length="303" mass="32332">MLIETGLILHRIGTNGGLCEGGNEPPGSLKASNSGSGGSGGSNSSGSISDSSSSSGGSSSSSSSSSSSNSSSNVMEVVKIAMRMGFCRDEQVCSAPSNTVTGIPVVLQRPDIDRAEGVTEERLNWVRGRRVVCEKERETDVGRGMDTVKRDFRRKTQRQERLDFNSHACDCCAATVRKTRYVMRHRDPDFDFGVTLSKIDPDDATQRATAGRFFDGFRDANVPLTNIIDLPASDGCNGSMISGEVMPGPNFIGNNSADKFLIHVCDYKDVVGKCNFGGIGSDGCNIIDLPGNFSTSADKFLIR</sequence>
<dbReference type="EMBL" id="JAJSOF020000013">
    <property type="protein sequence ID" value="KAJ4442511.1"/>
    <property type="molecule type" value="Genomic_DNA"/>
</dbReference>
<reference evidence="2 3" key="1">
    <citation type="journal article" date="2022" name="Allergy">
        <title>Genome assembly and annotation of Periplaneta americana reveal a comprehensive cockroach allergen profile.</title>
        <authorList>
            <person name="Wang L."/>
            <person name="Xiong Q."/>
            <person name="Saelim N."/>
            <person name="Wang L."/>
            <person name="Nong W."/>
            <person name="Wan A.T."/>
            <person name="Shi M."/>
            <person name="Liu X."/>
            <person name="Cao Q."/>
            <person name="Hui J.H.L."/>
            <person name="Sookrung N."/>
            <person name="Leung T.F."/>
            <person name="Tungtrongchitr A."/>
            <person name="Tsui S.K.W."/>
        </authorList>
    </citation>
    <scope>NUCLEOTIDE SEQUENCE [LARGE SCALE GENOMIC DNA]</scope>
    <source>
        <strain evidence="2">PWHHKU_190912</strain>
    </source>
</reference>
<evidence type="ECO:0000313" key="3">
    <source>
        <dbReference type="Proteomes" id="UP001148838"/>
    </source>
</evidence>
<proteinExistence type="predicted"/>
<evidence type="ECO:0000313" key="2">
    <source>
        <dbReference type="EMBL" id="KAJ4442511.1"/>
    </source>
</evidence>
<name>A0ABQ8T7M9_PERAM</name>
<evidence type="ECO:0000256" key="1">
    <source>
        <dbReference type="SAM" id="MobiDB-lite"/>
    </source>
</evidence>
<keyword evidence="3" id="KW-1185">Reference proteome</keyword>
<comment type="caution">
    <text evidence="2">The sequence shown here is derived from an EMBL/GenBank/DDBJ whole genome shotgun (WGS) entry which is preliminary data.</text>
</comment>
<feature type="region of interest" description="Disordered" evidence="1">
    <location>
        <begin position="14"/>
        <end position="72"/>
    </location>
</feature>
<protein>
    <submittedName>
        <fullName evidence="2">Uncharacterized protein</fullName>
    </submittedName>
</protein>
<feature type="compositionally biased region" description="Low complexity" evidence="1">
    <location>
        <begin position="44"/>
        <end position="72"/>
    </location>
</feature>
<dbReference type="Proteomes" id="UP001148838">
    <property type="component" value="Unassembled WGS sequence"/>
</dbReference>
<accession>A0ABQ8T7M9</accession>
<organism evidence="2 3">
    <name type="scientific">Periplaneta americana</name>
    <name type="common">American cockroach</name>
    <name type="synonym">Blatta americana</name>
    <dbReference type="NCBI Taxonomy" id="6978"/>
    <lineage>
        <taxon>Eukaryota</taxon>
        <taxon>Metazoa</taxon>
        <taxon>Ecdysozoa</taxon>
        <taxon>Arthropoda</taxon>
        <taxon>Hexapoda</taxon>
        <taxon>Insecta</taxon>
        <taxon>Pterygota</taxon>
        <taxon>Neoptera</taxon>
        <taxon>Polyneoptera</taxon>
        <taxon>Dictyoptera</taxon>
        <taxon>Blattodea</taxon>
        <taxon>Blattoidea</taxon>
        <taxon>Blattidae</taxon>
        <taxon>Blattinae</taxon>
        <taxon>Periplaneta</taxon>
    </lineage>
</organism>